<reference evidence="1" key="2">
    <citation type="journal article" date="2024" name="Viruses">
        <title>New Genera and Species of Caulobacter and Brevundimonas Bacteriophages Provide Insights into Phage Genome Evolution.</title>
        <authorList>
            <person name="Ely B."/>
            <person name="Hils M."/>
            <person name="Clarke A."/>
            <person name="Albert M."/>
            <person name="Holness N."/>
            <person name="Lenski J."/>
            <person name="Mohammadi T."/>
        </authorList>
    </citation>
    <scope>NUCLEOTIDE SEQUENCE</scope>
</reference>
<proteinExistence type="predicted"/>
<reference evidence="1" key="1">
    <citation type="submission" date="2022-12" db="EMBL/GenBank/DDBJ databases">
        <authorList>
            <person name="Hils M."/>
            <person name="Clarke A."/>
            <person name="Albert M."/>
            <person name="Lenski J."/>
        </authorList>
    </citation>
    <scope>NUCLEOTIDE SEQUENCE</scope>
</reference>
<name>A0AAE9X6I7_9CAUD</name>
<keyword evidence="2" id="KW-1185">Reference proteome</keyword>
<organism evidence="1 2">
    <name type="scientific">Caulobacter phage BL198</name>
    <dbReference type="NCBI Taxonomy" id="3020395"/>
    <lineage>
        <taxon>Viruses</taxon>
        <taxon>Duplodnaviria</taxon>
        <taxon>Heunggongvirae</taxon>
        <taxon>Uroviricota</taxon>
        <taxon>Caudoviricetes</taxon>
        <taxon>Autographivirales</taxon>
        <taxon>Autonotataviridae</taxon>
        <taxon>Percyvirus</taxon>
        <taxon>Percyvirus BL198</taxon>
    </lineage>
</organism>
<dbReference type="EMBL" id="OQ135102">
    <property type="protein sequence ID" value="WCD56034.1"/>
    <property type="molecule type" value="Genomic_DNA"/>
</dbReference>
<sequence>MLWVLIWIAMSIPAGVVLGKAIKRLGNAPR</sequence>
<evidence type="ECO:0000313" key="1">
    <source>
        <dbReference type="EMBL" id="WCD56034.1"/>
    </source>
</evidence>
<accession>A0AAE9X6I7</accession>
<dbReference type="Proteomes" id="UP001214072">
    <property type="component" value="Segment"/>
</dbReference>
<protein>
    <submittedName>
        <fullName evidence="1">Uncharacterized protein</fullName>
    </submittedName>
</protein>
<evidence type="ECO:0000313" key="2">
    <source>
        <dbReference type="Proteomes" id="UP001214072"/>
    </source>
</evidence>
<gene>
    <name evidence="1" type="primary">BL198_gp005</name>
</gene>